<dbReference type="SUPFAM" id="SSF54373">
    <property type="entry name" value="FAD-linked reductases, C-terminal domain"/>
    <property type="match status" value="1"/>
</dbReference>
<dbReference type="PANTHER" id="PTHR11552:SF115">
    <property type="entry name" value="DEHYDROGENASE XPTC-RELATED"/>
    <property type="match status" value="1"/>
</dbReference>
<dbReference type="PIRSF" id="PIRSF000137">
    <property type="entry name" value="Alcohol_oxidase"/>
    <property type="match status" value="1"/>
</dbReference>
<organism evidence="6 7">
    <name type="scientific">Coleophoma crateriformis</name>
    <dbReference type="NCBI Taxonomy" id="565419"/>
    <lineage>
        <taxon>Eukaryota</taxon>
        <taxon>Fungi</taxon>
        <taxon>Dikarya</taxon>
        <taxon>Ascomycota</taxon>
        <taxon>Pezizomycotina</taxon>
        <taxon>Leotiomycetes</taxon>
        <taxon>Helotiales</taxon>
        <taxon>Dermateaceae</taxon>
        <taxon>Coleophoma</taxon>
    </lineage>
</organism>
<feature type="chain" id="PRO_5017757235" description="Glucose-methanol-choline oxidoreductase N-terminal domain-containing protein" evidence="4">
    <location>
        <begin position="21"/>
        <end position="623"/>
    </location>
</feature>
<comment type="cofactor">
    <cofactor evidence="3">
        <name>FAD</name>
        <dbReference type="ChEBI" id="CHEBI:57692"/>
    </cofactor>
</comment>
<comment type="similarity">
    <text evidence="1">Belongs to the GMC oxidoreductase family.</text>
</comment>
<name>A0A3D8T208_9HELO</name>
<feature type="active site" description="Proton acceptor" evidence="2">
    <location>
        <position position="600"/>
    </location>
</feature>
<dbReference type="InterPro" id="IPR012132">
    <property type="entry name" value="GMC_OxRdtase"/>
</dbReference>
<dbReference type="GO" id="GO:0044550">
    <property type="term" value="P:secondary metabolite biosynthetic process"/>
    <property type="evidence" value="ECO:0007669"/>
    <property type="project" value="TreeGrafter"/>
</dbReference>
<dbReference type="GO" id="GO:0016614">
    <property type="term" value="F:oxidoreductase activity, acting on CH-OH group of donors"/>
    <property type="evidence" value="ECO:0007669"/>
    <property type="project" value="InterPro"/>
</dbReference>
<evidence type="ECO:0000313" key="7">
    <source>
        <dbReference type="Proteomes" id="UP000256328"/>
    </source>
</evidence>
<dbReference type="Gene3D" id="3.30.560.10">
    <property type="entry name" value="Glucose Oxidase, domain 3"/>
    <property type="match status" value="1"/>
</dbReference>
<evidence type="ECO:0000313" key="6">
    <source>
        <dbReference type="EMBL" id="RDW92574.1"/>
    </source>
</evidence>
<dbReference type="SUPFAM" id="SSF51905">
    <property type="entry name" value="FAD/NAD(P)-binding domain"/>
    <property type="match status" value="1"/>
</dbReference>
<evidence type="ECO:0000256" key="4">
    <source>
        <dbReference type="SAM" id="SignalP"/>
    </source>
</evidence>
<dbReference type="EMBL" id="PDLN01000002">
    <property type="protein sequence ID" value="RDW92574.1"/>
    <property type="molecule type" value="Genomic_DNA"/>
</dbReference>
<dbReference type="Pfam" id="PF00732">
    <property type="entry name" value="GMC_oxred_N"/>
    <property type="match status" value="1"/>
</dbReference>
<accession>A0A3D8T208</accession>
<keyword evidence="3" id="KW-0274">FAD</keyword>
<keyword evidence="3" id="KW-0285">Flavoprotein</keyword>
<dbReference type="GO" id="GO:0050660">
    <property type="term" value="F:flavin adenine dinucleotide binding"/>
    <property type="evidence" value="ECO:0007669"/>
    <property type="project" value="InterPro"/>
</dbReference>
<dbReference type="PROSITE" id="PS00624">
    <property type="entry name" value="GMC_OXRED_2"/>
    <property type="match status" value="1"/>
</dbReference>
<dbReference type="PANTHER" id="PTHR11552">
    <property type="entry name" value="GLUCOSE-METHANOL-CHOLINE GMC OXIDOREDUCTASE"/>
    <property type="match status" value="1"/>
</dbReference>
<gene>
    <name evidence="6" type="ORF">BP5796_01968</name>
</gene>
<dbReference type="InterPro" id="IPR036188">
    <property type="entry name" value="FAD/NAD-bd_sf"/>
</dbReference>
<feature type="binding site" evidence="3">
    <location>
        <position position="121"/>
    </location>
    <ligand>
        <name>FAD</name>
        <dbReference type="ChEBI" id="CHEBI:57692"/>
    </ligand>
</feature>
<evidence type="ECO:0000259" key="5">
    <source>
        <dbReference type="PROSITE" id="PS00624"/>
    </source>
</evidence>
<keyword evidence="7" id="KW-1185">Reference proteome</keyword>
<dbReference type="InterPro" id="IPR000172">
    <property type="entry name" value="GMC_OxRdtase_N"/>
</dbReference>
<comment type="caution">
    <text evidence="6">The sequence shown here is derived from an EMBL/GenBank/DDBJ whole genome shotgun (WGS) entry which is preliminary data.</text>
</comment>
<dbReference type="InterPro" id="IPR007867">
    <property type="entry name" value="GMC_OxRtase_C"/>
</dbReference>
<feature type="binding site" evidence="3">
    <location>
        <position position="270"/>
    </location>
    <ligand>
        <name>FAD</name>
        <dbReference type="ChEBI" id="CHEBI:57692"/>
    </ligand>
</feature>
<feature type="domain" description="Glucose-methanol-choline oxidoreductase N-terminal" evidence="5">
    <location>
        <begin position="311"/>
        <end position="325"/>
    </location>
</feature>
<evidence type="ECO:0000256" key="2">
    <source>
        <dbReference type="PIRSR" id="PIRSR000137-1"/>
    </source>
</evidence>
<sequence length="623" mass="65668">MRSLSRSFLLAAPLVSFSLAAPFYGRVIGRDAIISTSYDYVVIGGGVSGLVVANRLSEDSAVTVLVVEAGELDAGEDFIAIPGISSGLGQNAVGTKYDWNVSYSAQSELSNRSVQMPIGKVVGGGSVLNRMLMDRGSKADYDRWAELGNVGWDFAGLLPYFIKSETFTPPAADFAAEWDIEYDASAHGTSGYVNSSYPPFIYPSTKNYFESMKSLGIKVPKDAANGEALGAFWSTLALNPGVSTRCSARVAYYDTVETRSNLHLLTGNQVTKLVTDSTSGNVTATGIEYASDASSAIKSVTANKEVILAAGSLHTPQVLQLSGIGSASFLSSLGISSVIDLPGVGENHQDHQYVAIANTINTTEVSFNALSANATLAAEALAVYKANGTGPYSTSGSISLAFLPLGNYSNATSTITSSAGAQGASTYLANDTDATVAAGFKAQYDILVRDMDSFNIANMEFIYSDGTVIQALEHPLSRGSVKIASTDPFTTPIYDSRWLSNPADLAQLVEAFKFGRKITATSAFSSLSPVEAFPGPEVATDAQIETYIRENLDTLYHPACSAAMMPKEMGGVVDSNLLVYGTSNLRIVDASIFPMLPATHIMTTVYAVAEKAADIIRGAATTC</sequence>
<evidence type="ECO:0000256" key="1">
    <source>
        <dbReference type="ARBA" id="ARBA00010790"/>
    </source>
</evidence>
<proteinExistence type="inferred from homology"/>
<dbReference type="Proteomes" id="UP000256328">
    <property type="component" value="Unassembled WGS sequence"/>
</dbReference>
<dbReference type="OrthoDB" id="269227at2759"/>
<reference evidence="6 7" key="1">
    <citation type="journal article" date="2018" name="IMA Fungus">
        <title>IMA Genome-F 9: Draft genome sequence of Annulohypoxylon stygium, Aspergillus mulundensis, Berkeleyomyces basicola (syn. Thielaviopsis basicola), Ceratocystis smalleyi, two Cercospora beticola strains, Coleophoma cylindrospora, Fusarium fracticaudum, Phialophora cf. hyalina, and Morchella septimelata.</title>
        <authorList>
            <person name="Wingfield B.D."/>
            <person name="Bills G.F."/>
            <person name="Dong Y."/>
            <person name="Huang W."/>
            <person name="Nel W.J."/>
            <person name="Swalarsk-Parry B.S."/>
            <person name="Vaghefi N."/>
            <person name="Wilken P.M."/>
            <person name="An Z."/>
            <person name="de Beer Z.W."/>
            <person name="De Vos L."/>
            <person name="Chen L."/>
            <person name="Duong T.A."/>
            <person name="Gao Y."/>
            <person name="Hammerbacher A."/>
            <person name="Kikkert J.R."/>
            <person name="Li Y."/>
            <person name="Li H."/>
            <person name="Li K."/>
            <person name="Li Q."/>
            <person name="Liu X."/>
            <person name="Ma X."/>
            <person name="Naidoo K."/>
            <person name="Pethybridge S.J."/>
            <person name="Sun J."/>
            <person name="Steenkamp E.T."/>
            <person name="van der Nest M.A."/>
            <person name="van Wyk S."/>
            <person name="Wingfield M.J."/>
            <person name="Xiong C."/>
            <person name="Yue Q."/>
            <person name="Zhang X."/>
        </authorList>
    </citation>
    <scope>NUCLEOTIDE SEQUENCE [LARGE SCALE GENOMIC DNA]</scope>
    <source>
        <strain evidence="6 7">BP5796</strain>
    </source>
</reference>
<feature type="signal peptide" evidence="4">
    <location>
        <begin position="1"/>
        <end position="20"/>
    </location>
</feature>
<protein>
    <recommendedName>
        <fullName evidence="5">Glucose-methanol-choline oxidoreductase N-terminal domain-containing protein</fullName>
    </recommendedName>
</protein>
<feature type="active site" description="Proton donor" evidence="2">
    <location>
        <position position="557"/>
    </location>
</feature>
<keyword evidence="4" id="KW-0732">Signal</keyword>
<dbReference type="Pfam" id="PF05199">
    <property type="entry name" value="GMC_oxred_C"/>
    <property type="match status" value="1"/>
</dbReference>
<evidence type="ECO:0000256" key="3">
    <source>
        <dbReference type="PIRSR" id="PIRSR000137-2"/>
    </source>
</evidence>
<dbReference type="Gene3D" id="3.50.50.60">
    <property type="entry name" value="FAD/NAD(P)-binding domain"/>
    <property type="match status" value="1"/>
</dbReference>
<dbReference type="AlphaFoldDB" id="A0A3D8T208"/>